<dbReference type="PROSITE" id="PS01153">
    <property type="entry name" value="NOL1_NOP2_SUN"/>
    <property type="match status" value="1"/>
</dbReference>
<keyword evidence="2" id="KW-0963">Cytoplasm</keyword>
<evidence type="ECO:0000256" key="4">
    <source>
        <dbReference type="ARBA" id="ARBA00022679"/>
    </source>
</evidence>
<dbReference type="RefSeq" id="WP_153550316.1">
    <property type="nucleotide sequence ID" value="NZ_CP040089.1"/>
</dbReference>
<dbReference type="Proteomes" id="UP000377803">
    <property type="component" value="Chromosome"/>
</dbReference>
<keyword evidence="9" id="KW-1185">Reference proteome</keyword>
<evidence type="ECO:0000259" key="7">
    <source>
        <dbReference type="PROSITE" id="PS51686"/>
    </source>
</evidence>
<dbReference type="PANTHER" id="PTHR22807">
    <property type="entry name" value="NOP2 YEAST -RELATED NOL1/NOP2/FMU SUN DOMAIN-CONTAINING"/>
    <property type="match status" value="1"/>
</dbReference>
<evidence type="ECO:0000256" key="3">
    <source>
        <dbReference type="ARBA" id="ARBA00022603"/>
    </source>
</evidence>
<dbReference type="InterPro" id="IPR049560">
    <property type="entry name" value="MeTrfase_RsmB-F_NOP2_cat"/>
</dbReference>
<dbReference type="Gene3D" id="3.30.70.1170">
    <property type="entry name" value="Sun protein, domain 3"/>
    <property type="match status" value="1"/>
</dbReference>
<dbReference type="InterPro" id="IPR029063">
    <property type="entry name" value="SAM-dependent_MTases_sf"/>
</dbReference>
<dbReference type="InterPro" id="IPR011023">
    <property type="entry name" value="Nop2p"/>
</dbReference>
<dbReference type="InterPro" id="IPR023267">
    <property type="entry name" value="RCMT"/>
</dbReference>
<dbReference type="AlphaFoldDB" id="A0A5Q0UI20"/>
<gene>
    <name evidence="8" type="primary">rsmB</name>
    <name evidence="8" type="ORF">LC1Nh_0686</name>
</gene>
<evidence type="ECO:0000256" key="1">
    <source>
        <dbReference type="ARBA" id="ARBA00007494"/>
    </source>
</evidence>
<keyword evidence="6" id="KW-0694">RNA-binding</keyword>
<protein>
    <submittedName>
        <fullName evidence="8">16S rRNA C967 or C1407 C5-methylase, RsmB/RsmF family</fullName>
    </submittedName>
</protein>
<dbReference type="CDD" id="cd02440">
    <property type="entry name" value="AdoMet_MTases"/>
    <property type="match status" value="1"/>
</dbReference>
<sequence>MDRYKPLIDDWNAFKEQADNHPLQGIRRNPLKSKDDFEEKLGQKFDYEKSSWNENVHRVSTETPGKSMLHWRGEYYVQEESAALPVTIMDPQPGEKVLDMCAAPGGKATQMAARMNNEGLVVANDESAQRMKSLHANVYRTGSKIVSASNYDGRNIPEDEKFDRILVDAPCSGEGDRYYRNFEAADKGESVGLSRLQQDLMKKAEKLVKEGGVIVYSTCTITPTENEKVVSKVIEETDLELEKIETDAEHVRGVSSFEDEEFGAKMSKTVRVYPHHLNSGVIYVAKFKK</sequence>
<dbReference type="KEGG" id="ncon:LC1Nh_0686"/>
<name>A0A5Q0UI20_9ARCH</name>
<dbReference type="NCBIfam" id="TIGR00446">
    <property type="entry name" value="nop2p"/>
    <property type="match status" value="1"/>
</dbReference>
<dbReference type="InterPro" id="IPR018314">
    <property type="entry name" value="RsmB/NOL1/NOP2-like_CS"/>
</dbReference>
<dbReference type="SUPFAM" id="SSF53335">
    <property type="entry name" value="S-adenosyl-L-methionine-dependent methyltransferases"/>
    <property type="match status" value="1"/>
</dbReference>
<evidence type="ECO:0000313" key="8">
    <source>
        <dbReference type="EMBL" id="QGA80575.1"/>
    </source>
</evidence>
<keyword evidence="3 8" id="KW-0489">Methyltransferase</keyword>
<dbReference type="Pfam" id="PF17125">
    <property type="entry name" value="Methyltr_RsmF_N"/>
    <property type="match status" value="1"/>
</dbReference>
<dbReference type="PRINTS" id="PR02008">
    <property type="entry name" value="RCMTFAMILY"/>
</dbReference>
<reference evidence="9" key="1">
    <citation type="submission" date="2019-05" db="EMBL/GenBank/DDBJ databases">
        <title>Candidatus Nanohalobium constans, a novel model system to study the DPANN nano-sized archaea: genomic and physiological characterization of a nanoarchaeon co-cultured with its chitinotrophic host.</title>
        <authorList>
            <person name="La Cono V."/>
            <person name="Arcadi E."/>
            <person name="Crisafi F."/>
            <person name="Denaro R."/>
            <person name="La Spada G."/>
            <person name="Messina E."/>
            <person name="Smedile F."/>
            <person name="Toshchakov S.V."/>
            <person name="Shevchenko M.A."/>
            <person name="Golyshin P.N."/>
            <person name="Golyshina O.V."/>
            <person name="Ferrer M."/>
            <person name="Rohde M."/>
            <person name="Mushegian A."/>
            <person name="Sorokin D.Y."/>
            <person name="Giuliano L."/>
            <person name="Yakimov M.M."/>
        </authorList>
    </citation>
    <scope>NUCLEOTIDE SEQUENCE [LARGE SCALE GENOMIC DNA]</scope>
    <source>
        <strain evidence="9">LC1Nh</strain>
    </source>
</reference>
<dbReference type="Pfam" id="PF01189">
    <property type="entry name" value="Methyltr_RsmB-F"/>
    <property type="match status" value="1"/>
</dbReference>
<dbReference type="EMBL" id="CP040089">
    <property type="protein sequence ID" value="QGA80575.1"/>
    <property type="molecule type" value="Genomic_DNA"/>
</dbReference>
<accession>A0A5Q0UI20</accession>
<dbReference type="Gene3D" id="3.40.50.150">
    <property type="entry name" value="Vaccinia Virus protein VP39"/>
    <property type="match status" value="1"/>
</dbReference>
<dbReference type="InterPro" id="IPR031341">
    <property type="entry name" value="Methyltr_RsmF_N"/>
</dbReference>
<comment type="similarity">
    <text evidence="1">Belongs to the class I-like SAM-binding methyltransferase superfamily. RsmB/NOP family.</text>
</comment>
<dbReference type="GO" id="GO:0003723">
    <property type="term" value="F:RNA binding"/>
    <property type="evidence" value="ECO:0007669"/>
    <property type="project" value="UniProtKB-KW"/>
</dbReference>
<keyword evidence="4" id="KW-0808">Transferase</keyword>
<dbReference type="GeneID" id="42365074"/>
<evidence type="ECO:0000313" key="9">
    <source>
        <dbReference type="Proteomes" id="UP000377803"/>
    </source>
</evidence>
<keyword evidence="5" id="KW-0949">S-adenosyl-L-methionine</keyword>
<proteinExistence type="inferred from homology"/>
<organism evidence="8 9">
    <name type="scientific">Candidatus Nanohalobium constans</name>
    <dbReference type="NCBI Taxonomy" id="2565781"/>
    <lineage>
        <taxon>Archaea</taxon>
        <taxon>Candidatus Nanohalarchaeota</taxon>
        <taxon>Candidatus Nanohalobia</taxon>
        <taxon>Candidatus Nanohalobiales</taxon>
        <taxon>Candidatus Nanohalobiaceae</taxon>
        <taxon>Candidatus Nanohalobium</taxon>
    </lineage>
</organism>
<dbReference type="GO" id="GO:0016428">
    <property type="term" value="F:tRNA (cytidine-5-)-methyltransferase activity"/>
    <property type="evidence" value="ECO:0007669"/>
    <property type="project" value="TreeGrafter"/>
</dbReference>
<feature type="domain" description="SAM-dependent MTase RsmB/NOP-type" evidence="7">
    <location>
        <begin position="1"/>
        <end position="289"/>
    </location>
</feature>
<evidence type="ECO:0000256" key="5">
    <source>
        <dbReference type="ARBA" id="ARBA00022691"/>
    </source>
</evidence>
<dbReference type="GO" id="GO:0030488">
    <property type="term" value="P:tRNA methylation"/>
    <property type="evidence" value="ECO:0007669"/>
    <property type="project" value="TreeGrafter"/>
</dbReference>
<dbReference type="PANTHER" id="PTHR22807:SF74">
    <property type="entry name" value="TRNA (CYTOSINE(48)-C(5))-METHYLTRANSFERASE"/>
    <property type="match status" value="1"/>
</dbReference>
<dbReference type="InterPro" id="IPR001678">
    <property type="entry name" value="MeTrfase_RsmB-F_NOP2_dom"/>
</dbReference>
<dbReference type="OrthoDB" id="14725at2157"/>
<evidence type="ECO:0000256" key="6">
    <source>
        <dbReference type="ARBA" id="ARBA00022884"/>
    </source>
</evidence>
<evidence type="ECO:0000256" key="2">
    <source>
        <dbReference type="ARBA" id="ARBA00022490"/>
    </source>
</evidence>
<dbReference type="PROSITE" id="PS51686">
    <property type="entry name" value="SAM_MT_RSMB_NOP"/>
    <property type="match status" value="1"/>
</dbReference>